<reference evidence="7 8" key="1">
    <citation type="journal article" date="2011" name="J. Bacteriol.">
        <title>Complete genome sequence of the thermoacidophilic crenarchaeon Thermoproteus uzoniensis 768-20.</title>
        <authorList>
            <person name="Mardanov A.V."/>
            <person name="Gumerov V.M."/>
            <person name="Beletsky A.V."/>
            <person name="Prokofeva M.I."/>
            <person name="Bonch-Osmolovskaya E.A."/>
            <person name="Ravin N.V."/>
            <person name="Skryabin K.G."/>
        </authorList>
    </citation>
    <scope>NUCLEOTIDE SEQUENCE [LARGE SCALE GENOMIC DNA]</scope>
    <source>
        <strain evidence="7 8">768-20</strain>
    </source>
</reference>
<evidence type="ECO:0000256" key="2">
    <source>
        <dbReference type="ARBA" id="ARBA00016531"/>
    </source>
</evidence>
<dbReference type="AlphaFoldDB" id="F2L426"/>
<evidence type="ECO:0000256" key="5">
    <source>
        <dbReference type="ARBA" id="ARBA00023002"/>
    </source>
</evidence>
<dbReference type="eggNOG" id="arCOG04352">
    <property type="taxonomic scope" value="Archaea"/>
</dbReference>
<keyword evidence="8" id="KW-1185">Reference proteome</keyword>
<keyword evidence="4" id="KW-0862">Zinc</keyword>
<dbReference type="EMBL" id="CP002590">
    <property type="protein sequence ID" value="AEA12082.1"/>
    <property type="molecule type" value="Genomic_DNA"/>
</dbReference>
<organism evidence="7 8">
    <name type="scientific">Thermoproteus uzoniensis (strain 768-20)</name>
    <dbReference type="NCBI Taxonomy" id="999630"/>
    <lineage>
        <taxon>Archaea</taxon>
        <taxon>Thermoproteota</taxon>
        <taxon>Thermoprotei</taxon>
        <taxon>Thermoproteales</taxon>
        <taxon>Thermoproteaceae</taxon>
        <taxon>Thermoproteus</taxon>
    </lineage>
</organism>
<dbReference type="RefSeq" id="WP_013679418.1">
    <property type="nucleotide sequence ID" value="NC_015315.1"/>
</dbReference>
<dbReference type="GO" id="GO:0051287">
    <property type="term" value="F:NAD binding"/>
    <property type="evidence" value="ECO:0007669"/>
    <property type="project" value="InterPro"/>
</dbReference>
<evidence type="ECO:0000256" key="3">
    <source>
        <dbReference type="ARBA" id="ARBA00022723"/>
    </source>
</evidence>
<dbReference type="PRINTS" id="PR00083">
    <property type="entry name" value="HOLDHDRGNASE"/>
</dbReference>
<evidence type="ECO:0000256" key="4">
    <source>
        <dbReference type="ARBA" id="ARBA00022833"/>
    </source>
</evidence>
<proteinExistence type="inferred from homology"/>
<dbReference type="GeneID" id="10360131"/>
<reference key="2">
    <citation type="submission" date="2011-03" db="EMBL/GenBank/DDBJ databases">
        <title>Complete genome sequence of the thermoacidophilic crenarchaeon Thermoproteus uzoniensis 768-20.</title>
        <authorList>
            <person name="Mardanov A.V."/>
            <person name="Gumerov V.M."/>
            <person name="Beletsky A.V."/>
            <person name="Prokofeva M.I."/>
            <person name="Bonch-Osmolovskaya E.A."/>
            <person name="Ravin N.V."/>
            <person name="Skryabin K.G."/>
        </authorList>
    </citation>
    <scope>NUCLEOTIDE SEQUENCE</scope>
    <source>
        <strain>768-20</strain>
    </source>
</reference>
<dbReference type="Pfam" id="PF00815">
    <property type="entry name" value="Histidinol_dh"/>
    <property type="match status" value="1"/>
</dbReference>
<dbReference type="SUPFAM" id="SSF53720">
    <property type="entry name" value="ALDH-like"/>
    <property type="match status" value="1"/>
</dbReference>
<dbReference type="GO" id="GO:0046872">
    <property type="term" value="F:metal ion binding"/>
    <property type="evidence" value="ECO:0007669"/>
    <property type="project" value="UniProtKB-KW"/>
</dbReference>
<name>F2L426_THEU7</name>
<dbReference type="STRING" id="999630.TUZN_0588"/>
<comment type="cofactor">
    <cofactor evidence="1">
        <name>Zn(2+)</name>
        <dbReference type="ChEBI" id="CHEBI:29105"/>
    </cofactor>
</comment>
<dbReference type="Gene3D" id="1.20.5.1300">
    <property type="match status" value="1"/>
</dbReference>
<dbReference type="PROSITE" id="PS00611">
    <property type="entry name" value="HISOL_DEHYDROGENASE"/>
    <property type="match status" value="1"/>
</dbReference>
<dbReference type="PANTHER" id="PTHR21256">
    <property type="entry name" value="HISTIDINOL DEHYDROGENASE HDH"/>
    <property type="match status" value="1"/>
</dbReference>
<evidence type="ECO:0000256" key="6">
    <source>
        <dbReference type="RuleBase" id="RU004175"/>
    </source>
</evidence>
<evidence type="ECO:0000256" key="1">
    <source>
        <dbReference type="ARBA" id="ARBA00001947"/>
    </source>
</evidence>
<gene>
    <name evidence="7" type="ordered locus">TUZN_0588</name>
</gene>
<dbReference type="InterPro" id="IPR016161">
    <property type="entry name" value="Ald_DH/histidinol_DH"/>
</dbReference>
<evidence type="ECO:0000313" key="7">
    <source>
        <dbReference type="EMBL" id="AEA12082.1"/>
    </source>
</evidence>
<sequence length="371" mass="39930">MREPFPEEALRAAAEIIDDVKARGLAAALEWSRRLDGVEPREVVVQPRGDPAADGSVVEAALEAARSLERVYARLRPADVVDYYEGVLRAVSWRPVERAALYVPARYISTLVMLAVPAKVAGVRDIYVVTPPRGVTPELLTVAERLGVRGVVSLGGPQGLAYAAFQIGVDMLAGPGGVYVQAAKYVLSRYVGIDGIEGPTELVVYAEGVEPRRAVAGALAQLEHGPASFALFLSRDRALVKEAGRIYAEERTSSMGSFEARAVSSLEEAARIIDEVAPEHLEVWGAPRLAQMVKNAGAISVDAPSPLLDYVAGISHVLPTGGSARWRGAVTPLTFMKPVGLAWLLGDTKLREYAVRLAEYEGFRRHADALR</sequence>
<dbReference type="KEGG" id="tuz:TUZN_0588"/>
<comment type="similarity">
    <text evidence="6">Belongs to the histidinol dehydrogenase family.</text>
</comment>
<dbReference type="GO" id="GO:0004399">
    <property type="term" value="F:histidinol dehydrogenase activity"/>
    <property type="evidence" value="ECO:0007669"/>
    <property type="project" value="TreeGrafter"/>
</dbReference>
<dbReference type="OrthoDB" id="36308at2157"/>
<dbReference type="NCBIfam" id="TIGR00069">
    <property type="entry name" value="hisD"/>
    <property type="match status" value="1"/>
</dbReference>
<dbReference type="GO" id="GO:0000105">
    <property type="term" value="P:L-histidine biosynthetic process"/>
    <property type="evidence" value="ECO:0007669"/>
    <property type="project" value="TreeGrafter"/>
</dbReference>
<dbReference type="GO" id="GO:0005737">
    <property type="term" value="C:cytoplasm"/>
    <property type="evidence" value="ECO:0007669"/>
    <property type="project" value="TreeGrafter"/>
</dbReference>
<dbReference type="PANTHER" id="PTHR21256:SF2">
    <property type="entry name" value="HISTIDINE BIOSYNTHESIS TRIFUNCTIONAL PROTEIN"/>
    <property type="match status" value="1"/>
</dbReference>
<keyword evidence="5" id="KW-0560">Oxidoreductase</keyword>
<dbReference type="InterPro" id="IPR001692">
    <property type="entry name" value="Histidinol_DH_CS"/>
</dbReference>
<accession>F2L426</accession>
<dbReference type="HOGENOM" id="CLU_006732_3_3_2"/>
<protein>
    <recommendedName>
        <fullName evidence="2">Histidinol dehydrogenase</fullName>
    </recommendedName>
</protein>
<evidence type="ECO:0000313" key="8">
    <source>
        <dbReference type="Proteomes" id="UP000008138"/>
    </source>
</evidence>
<dbReference type="Gene3D" id="3.40.50.1980">
    <property type="entry name" value="Nitrogenase molybdenum iron protein domain"/>
    <property type="match status" value="2"/>
</dbReference>
<keyword evidence="3" id="KW-0479">Metal-binding</keyword>
<dbReference type="Proteomes" id="UP000008138">
    <property type="component" value="Chromosome"/>
</dbReference>
<dbReference type="InterPro" id="IPR012131">
    <property type="entry name" value="Hstdl_DH"/>
</dbReference>